<dbReference type="Proteomes" id="UP000297295">
    <property type="component" value="Unassembled WGS sequence"/>
</dbReference>
<name>A0A4E0PYA5_9EURY</name>
<protein>
    <recommendedName>
        <fullName evidence="4">Flagellar protein FlaJ</fullName>
    </recommendedName>
</protein>
<dbReference type="OrthoDB" id="147060at2157"/>
<feature type="transmembrane region" description="Helical" evidence="1">
    <location>
        <begin position="329"/>
        <end position="351"/>
    </location>
</feature>
<evidence type="ECO:0008006" key="4">
    <source>
        <dbReference type="Google" id="ProtNLM"/>
    </source>
</evidence>
<proteinExistence type="predicted"/>
<keyword evidence="1" id="KW-0812">Transmembrane</keyword>
<reference evidence="2 3" key="1">
    <citation type="submission" date="2017-11" db="EMBL/GenBank/DDBJ databases">
        <title>Isolation and Characterization of Methanogenic Archaea from Saline Meromictic Lake at Siberia.</title>
        <authorList>
            <person name="Shen Y."/>
            <person name="Huang H.-H."/>
            <person name="Lai M.-C."/>
            <person name="Chen S.-C."/>
        </authorList>
    </citation>
    <scope>NUCLEOTIDE SEQUENCE [LARGE SCALE GENOMIC DNA]</scope>
    <source>
        <strain evidence="2 3">SY-01</strain>
    </source>
</reference>
<keyword evidence="1" id="KW-0472">Membrane</keyword>
<feature type="transmembrane region" description="Helical" evidence="1">
    <location>
        <begin position="276"/>
        <end position="297"/>
    </location>
</feature>
<feature type="transmembrane region" description="Helical" evidence="1">
    <location>
        <begin position="587"/>
        <end position="606"/>
    </location>
</feature>
<feature type="transmembrane region" description="Helical" evidence="1">
    <location>
        <begin position="62"/>
        <end position="83"/>
    </location>
</feature>
<feature type="transmembrane region" description="Helical" evidence="1">
    <location>
        <begin position="371"/>
        <end position="392"/>
    </location>
</feature>
<gene>
    <name evidence="2" type="ORF">CUN85_09275</name>
</gene>
<evidence type="ECO:0000313" key="3">
    <source>
        <dbReference type="Proteomes" id="UP000297295"/>
    </source>
</evidence>
<comment type="caution">
    <text evidence="2">The sequence shown here is derived from an EMBL/GenBank/DDBJ whole genome shotgun (WGS) entry which is preliminary data.</text>
</comment>
<keyword evidence="3" id="KW-1185">Reference proteome</keyword>
<organism evidence="2 3">
    <name type="scientific">Methanolobus halotolerans</name>
    <dbReference type="NCBI Taxonomy" id="2052935"/>
    <lineage>
        <taxon>Archaea</taxon>
        <taxon>Methanobacteriati</taxon>
        <taxon>Methanobacteriota</taxon>
        <taxon>Stenosarchaea group</taxon>
        <taxon>Methanomicrobia</taxon>
        <taxon>Methanosarcinales</taxon>
        <taxon>Methanosarcinaceae</taxon>
        <taxon>Methanolobus</taxon>
    </lineage>
</organism>
<evidence type="ECO:0000313" key="2">
    <source>
        <dbReference type="EMBL" id="TGC08496.1"/>
    </source>
</evidence>
<evidence type="ECO:0000256" key="1">
    <source>
        <dbReference type="SAM" id="Phobius"/>
    </source>
</evidence>
<accession>A0A4E0PYA5</accession>
<dbReference type="AlphaFoldDB" id="A0A4E0PYA5"/>
<sequence>MVILSNGENWYYHGCKFTFSNFSWLIRDIVHFRSKSEKAVSEEYRNAMVYAGFDLEPHETAFFAYFVAGSMLMLILAVDFIIFRLITFESTTIRITIILSLLIPVIALAYLSEYIKIYARWMKVSSLGDMPEILSYIVMSMKIVPNMEVAIRFAAEHSARPLAKDLRKMLWNLHVREYKGIEDAMIEFSNIWGKNSEYFKRSLHLVKSSTSEPDEAQRIITLNRALDIVLESTKRLMETFASKLKNPTYVLYSIFILIPLSLVALMPAITVVGIRFGIGTLVALYNIILPLLTFGYAEYILMQRPATFVPQSIPDSHPELKNISRKKELAALTSVCIGICIAFSGYGWMLLGNPGNVISTATLEGIIPPGLLVILGFVSGISFYLNMSFMPYKKIRDDIKKMEMEFSDALFVLGRRISEGRATEEAFMHAASTMQGSEIATAFERIPLNLISVRADILTAIFDEEIGAFKDIYSDRIRTTMMLFVESANKSHEAAGVAIVKLADHLKELQDVEMNIKQSLYDMTSTMRSTAAIFAPLIAGVTMALSEVIAKILQNISNSISRLPADLIPGAAQISPTNLEQSIPSDLFMLSIGTYLILITAILTRFAGTIEYGGDKAQLMYDLGKVLPLSAIVFTISTVISRIIFRGLV</sequence>
<feature type="transmembrane region" description="Helical" evidence="1">
    <location>
        <begin position="249"/>
        <end position="270"/>
    </location>
</feature>
<feature type="transmembrane region" description="Helical" evidence="1">
    <location>
        <begin position="95"/>
        <end position="113"/>
    </location>
</feature>
<dbReference type="EMBL" id="PGGK01000009">
    <property type="protein sequence ID" value="TGC08496.1"/>
    <property type="molecule type" value="Genomic_DNA"/>
</dbReference>
<keyword evidence="1" id="KW-1133">Transmembrane helix</keyword>
<feature type="transmembrane region" description="Helical" evidence="1">
    <location>
        <begin position="626"/>
        <end position="645"/>
    </location>
</feature>